<dbReference type="RefSeq" id="WP_020194013.1">
    <property type="nucleotide sequence ID" value="NZ_BAOH01000002.1"/>
</dbReference>
<evidence type="ECO:0000313" key="2">
    <source>
        <dbReference type="EMBL" id="KIF50734.1"/>
    </source>
</evidence>
<protein>
    <submittedName>
        <fullName evidence="2">Uncharacterized protein</fullName>
    </submittedName>
</protein>
<feature type="transmembrane region" description="Helical" evidence="1">
    <location>
        <begin position="107"/>
        <end position="123"/>
    </location>
</feature>
<dbReference type="PATRIC" id="fig|1229493.5.peg.4007"/>
<dbReference type="AlphaFoldDB" id="A0A0C1Z3H9"/>
<dbReference type="EMBL" id="JPRD01000048">
    <property type="protein sequence ID" value="KIF50734.1"/>
    <property type="molecule type" value="Genomic_DNA"/>
</dbReference>
<keyword evidence="1" id="KW-0472">Membrane</keyword>
<feature type="transmembrane region" description="Helical" evidence="1">
    <location>
        <begin position="50"/>
        <end position="76"/>
    </location>
</feature>
<feature type="transmembrane region" description="Helical" evidence="1">
    <location>
        <begin position="82"/>
        <end position="100"/>
    </location>
</feature>
<feature type="transmembrane region" description="Helical" evidence="1">
    <location>
        <begin position="16"/>
        <end position="38"/>
    </location>
</feature>
<keyword evidence="1" id="KW-1133">Transmembrane helix</keyword>
<proteinExistence type="predicted"/>
<gene>
    <name evidence="2" type="ORF">H735_23000</name>
</gene>
<sequence>MNSREKEVFVLSAKSIATALSAIMLLTMGGGLNIFFLDQLIDISTTYGPFYFWVVMMGIGALLVTIPFGMIIIHGLKFLNPINIFNATIQIFIAICFGVSEAKLGDLFWLVALALPILALYLMNTPSYKCFMTFYYELAQSRREHRRLMKNINK</sequence>
<reference evidence="2 3" key="1">
    <citation type="submission" date="2014-07" db="EMBL/GenBank/DDBJ databases">
        <title>Unique and conserved regions in Vibrio harveyi and related species in comparison with the shrimp pathogen Vibrio harveyi CAIM 1792.</title>
        <authorList>
            <person name="Espinoza-Valles I."/>
            <person name="Vora G."/>
            <person name="Leekitcharoenphon P."/>
            <person name="Ussery D."/>
            <person name="Hoj L."/>
            <person name="Gomez-Gil B."/>
        </authorList>
    </citation>
    <scope>NUCLEOTIDE SEQUENCE [LARGE SCALE GENOMIC DNA]</scope>
    <source>
        <strain evidence="3">CAIM 1854 / LMG 25443</strain>
    </source>
</reference>
<evidence type="ECO:0000256" key="1">
    <source>
        <dbReference type="SAM" id="Phobius"/>
    </source>
</evidence>
<name>A0A0C1Z3H9_9VIBR</name>
<evidence type="ECO:0000313" key="3">
    <source>
        <dbReference type="Proteomes" id="UP000031586"/>
    </source>
</evidence>
<dbReference type="Proteomes" id="UP000031586">
    <property type="component" value="Unassembled WGS sequence"/>
</dbReference>
<organism evidence="2 3">
    <name type="scientific">Vibrio owensii CAIM 1854 = LMG 25443</name>
    <dbReference type="NCBI Taxonomy" id="1229493"/>
    <lineage>
        <taxon>Bacteria</taxon>
        <taxon>Pseudomonadati</taxon>
        <taxon>Pseudomonadota</taxon>
        <taxon>Gammaproteobacteria</taxon>
        <taxon>Vibrionales</taxon>
        <taxon>Vibrionaceae</taxon>
        <taxon>Vibrio</taxon>
    </lineage>
</organism>
<accession>A0A0C1Z3H9</accession>
<comment type="caution">
    <text evidence="2">The sequence shown here is derived from an EMBL/GenBank/DDBJ whole genome shotgun (WGS) entry which is preliminary data.</text>
</comment>
<keyword evidence="1" id="KW-0812">Transmembrane</keyword>